<evidence type="ECO:0000313" key="7">
    <source>
        <dbReference type="EMBL" id="KIV87118.1"/>
    </source>
</evidence>
<keyword evidence="3" id="KW-0238">DNA-binding</keyword>
<evidence type="ECO:0000256" key="4">
    <source>
        <dbReference type="ARBA" id="ARBA00023163"/>
    </source>
</evidence>
<accession>A0A0D1ZK10</accession>
<dbReference type="Proteomes" id="UP000053599">
    <property type="component" value="Unassembled WGS sequence"/>
</dbReference>
<keyword evidence="2" id="KW-0805">Transcription regulation</keyword>
<evidence type="ECO:0000256" key="5">
    <source>
        <dbReference type="ARBA" id="ARBA00023242"/>
    </source>
</evidence>
<dbReference type="GO" id="GO:0000981">
    <property type="term" value="F:DNA-binding transcription factor activity, RNA polymerase II-specific"/>
    <property type="evidence" value="ECO:0007669"/>
    <property type="project" value="InterPro"/>
</dbReference>
<dbReference type="OrthoDB" id="3477330at2759"/>
<dbReference type="GO" id="GO:0005634">
    <property type="term" value="C:nucleus"/>
    <property type="evidence" value="ECO:0007669"/>
    <property type="project" value="UniProtKB-SubCell"/>
</dbReference>
<dbReference type="PANTHER" id="PTHR37534">
    <property type="entry name" value="TRANSCRIPTIONAL ACTIVATOR PROTEIN UGA3"/>
    <property type="match status" value="1"/>
</dbReference>
<dbReference type="SUPFAM" id="SSF57701">
    <property type="entry name" value="Zn2/Cys6 DNA-binding domain"/>
    <property type="match status" value="1"/>
</dbReference>
<keyword evidence="4" id="KW-0804">Transcription</keyword>
<dbReference type="InterPro" id="IPR036864">
    <property type="entry name" value="Zn2-C6_fun-type_DNA-bd_sf"/>
</dbReference>
<protein>
    <recommendedName>
        <fullName evidence="6">Zn(2)-C6 fungal-type domain-containing protein</fullName>
    </recommendedName>
</protein>
<keyword evidence="5" id="KW-0539">Nucleus</keyword>
<dbReference type="AlphaFoldDB" id="A0A0D1ZK10"/>
<evidence type="ECO:0000256" key="3">
    <source>
        <dbReference type="ARBA" id="ARBA00023125"/>
    </source>
</evidence>
<gene>
    <name evidence="7" type="ORF">PV11_02686</name>
</gene>
<dbReference type="InterPro" id="IPR001138">
    <property type="entry name" value="Zn2Cys6_DnaBD"/>
</dbReference>
<dbReference type="STRING" id="1016849.A0A0D1ZK10"/>
<dbReference type="Pfam" id="PF11951">
    <property type="entry name" value="Fungal_trans_2"/>
    <property type="match status" value="1"/>
</dbReference>
<dbReference type="PROSITE" id="PS50048">
    <property type="entry name" value="ZN2_CY6_FUNGAL_2"/>
    <property type="match status" value="1"/>
</dbReference>
<evidence type="ECO:0000259" key="6">
    <source>
        <dbReference type="PROSITE" id="PS50048"/>
    </source>
</evidence>
<dbReference type="GO" id="GO:0045944">
    <property type="term" value="P:positive regulation of transcription by RNA polymerase II"/>
    <property type="evidence" value="ECO:0007669"/>
    <property type="project" value="TreeGrafter"/>
</dbReference>
<dbReference type="InterPro" id="IPR021858">
    <property type="entry name" value="Fun_TF"/>
</dbReference>
<evidence type="ECO:0000256" key="2">
    <source>
        <dbReference type="ARBA" id="ARBA00023015"/>
    </source>
</evidence>
<reference evidence="7 8" key="1">
    <citation type="submission" date="2015-01" db="EMBL/GenBank/DDBJ databases">
        <title>The Genome Sequence of Exophiala sideris CBS121828.</title>
        <authorList>
            <consortium name="The Broad Institute Genomics Platform"/>
            <person name="Cuomo C."/>
            <person name="de Hoog S."/>
            <person name="Gorbushina A."/>
            <person name="Stielow B."/>
            <person name="Teixiera M."/>
            <person name="Abouelleil A."/>
            <person name="Chapman S.B."/>
            <person name="Priest M."/>
            <person name="Young S.K."/>
            <person name="Wortman J."/>
            <person name="Nusbaum C."/>
            <person name="Birren B."/>
        </authorList>
    </citation>
    <scope>NUCLEOTIDE SEQUENCE [LARGE SCALE GENOMIC DNA]</scope>
    <source>
        <strain evidence="7 8">CBS 121828</strain>
    </source>
</reference>
<proteinExistence type="predicted"/>
<comment type="subcellular location">
    <subcellularLocation>
        <location evidence="1">Nucleus</location>
    </subcellularLocation>
</comment>
<dbReference type="CDD" id="cd00067">
    <property type="entry name" value="GAL4"/>
    <property type="match status" value="1"/>
</dbReference>
<dbReference type="PROSITE" id="PS00463">
    <property type="entry name" value="ZN2_CY6_FUNGAL_1"/>
    <property type="match status" value="1"/>
</dbReference>
<evidence type="ECO:0000256" key="1">
    <source>
        <dbReference type="ARBA" id="ARBA00004123"/>
    </source>
</evidence>
<name>A0A0D1ZK10_9EURO</name>
<organism evidence="7 8">
    <name type="scientific">Exophiala sideris</name>
    <dbReference type="NCBI Taxonomy" id="1016849"/>
    <lineage>
        <taxon>Eukaryota</taxon>
        <taxon>Fungi</taxon>
        <taxon>Dikarya</taxon>
        <taxon>Ascomycota</taxon>
        <taxon>Pezizomycotina</taxon>
        <taxon>Eurotiomycetes</taxon>
        <taxon>Chaetothyriomycetidae</taxon>
        <taxon>Chaetothyriales</taxon>
        <taxon>Herpotrichiellaceae</taxon>
        <taxon>Exophiala</taxon>
    </lineage>
</organism>
<dbReference type="PANTHER" id="PTHR37534:SF49">
    <property type="entry name" value="LYSINE BIOSYNTHESIS REGULATORY PROTEIN LYS14"/>
    <property type="match status" value="1"/>
</dbReference>
<dbReference type="HOGENOM" id="CLU_009030_4_0_1"/>
<dbReference type="Gene3D" id="4.10.240.10">
    <property type="entry name" value="Zn(2)-C6 fungal-type DNA-binding domain"/>
    <property type="match status" value="1"/>
</dbReference>
<sequence>MGRVSKGPKARPPRKRIRTFTGCWRCRSRKVKCDGQKPACRACQRLGVVCSGYDAKVIWVDEDTQTFKSDGRRDVQCQLTWAGVPVLNSDLVDFLIEQCDQEAGDKFSTTMSASSIAPIHNPFSILRFDRKPCQKSLPAPFTVSFVPGLNSYSLAPEENRLFQHYVNHVGIIMMPFEHSRNPWTSSYPAAALHYSSTEQRALYDAILSHSGFHLAQLSDDGERWTTLATKHYNKAIKMLMKSIRNGRRQYGPTVAAIMTLLMAETYSGRSELWKHHLKGAWSLFLENQAAEPWLDSDFACISTQSLNIIRIVAQTARLDGRGLDQDAIESPGGGSDVSKNSTLVSSIASTLDFGFTIGATKDIMECISRITTTARDIQAQGQLPSMDDEISSILDQLKSCEGNLESLYLDPGNDAIVLTPNGLEGISSRRDVPYHQLRAFILATNIYFYRVIFDLPPCSLTAYVSSTFEHVASFSGKYAGNFSLWPAFIAATEAYTEIDMHLARDWLEHALSFGLGSRVHVQTVLEELWHRRECISQELGVDKGSVSVDWRQIMRDLQVDVLLV</sequence>
<dbReference type="EMBL" id="KN846951">
    <property type="protein sequence ID" value="KIV87118.1"/>
    <property type="molecule type" value="Genomic_DNA"/>
</dbReference>
<evidence type="ECO:0000313" key="8">
    <source>
        <dbReference type="Proteomes" id="UP000053599"/>
    </source>
</evidence>
<dbReference type="SMART" id="SM00066">
    <property type="entry name" value="GAL4"/>
    <property type="match status" value="1"/>
</dbReference>
<dbReference type="GO" id="GO:0000976">
    <property type="term" value="F:transcription cis-regulatory region binding"/>
    <property type="evidence" value="ECO:0007669"/>
    <property type="project" value="TreeGrafter"/>
</dbReference>
<feature type="domain" description="Zn(2)-C6 fungal-type" evidence="6">
    <location>
        <begin position="22"/>
        <end position="51"/>
    </location>
</feature>
<dbReference type="Pfam" id="PF00172">
    <property type="entry name" value="Zn_clus"/>
    <property type="match status" value="1"/>
</dbReference>
<dbReference type="GO" id="GO:0008270">
    <property type="term" value="F:zinc ion binding"/>
    <property type="evidence" value="ECO:0007669"/>
    <property type="project" value="InterPro"/>
</dbReference>